<keyword evidence="3" id="KW-1185">Reference proteome</keyword>
<sequence length="577" mass="62856">MAARGPVSQTWLPILLEVLSTVVFILTAWIAKSTHTPRVALAGFIIDSSSTLTLLSIFSGLLSTLLTIVLSCIFELIHWALTVREDGLSSIGLLGLSPTTGIMGSLTIIFTRRLRATDRLWPLLRVALTIAVWISGVVLFADTSMGMTYDGVFEYPVTAGVGSFNGSYVSRYIEYLRGLEPGYEHTVVPYSVQAIVFNLVTNPLHSVASRPVRVGACVQDECDSYLLPGGLITATPWPPLMEPSAPVIHIVDTPACQIDFRNSLSNGDAFSEQDCSVFGASTTLLGVRFCLAKSQIVQGSFIAGLYVCPGGARNGTCSQGSASVYPNITTTFSVFNRKASFVASRANMTILSVSSLNTPIQNPSLDLESYRAAIGWILDFNAAIIPPNTAVAANFWNGQTQLGNKYWSGELRQVFQSILAFPLRMFHANGIGNIDEDWGRMSDNLPREFYTNASIAIPHNRIIINTAMFSMFVVLQAVVHIFSWVVFAWLWMKRPSLPAITSYPLFNFAFQTKYKARGHAVAKGKQDYLSNGPVKANDGNVLSALQGGCHFLRADGERLNLLTNMGQQPIPEPDTAS</sequence>
<organism evidence="2 3">
    <name type="scientific">Aspergillus pseudoustus</name>
    <dbReference type="NCBI Taxonomy" id="1810923"/>
    <lineage>
        <taxon>Eukaryota</taxon>
        <taxon>Fungi</taxon>
        <taxon>Dikarya</taxon>
        <taxon>Ascomycota</taxon>
        <taxon>Pezizomycotina</taxon>
        <taxon>Eurotiomycetes</taxon>
        <taxon>Eurotiomycetidae</taxon>
        <taxon>Eurotiales</taxon>
        <taxon>Aspergillaceae</taxon>
        <taxon>Aspergillus</taxon>
        <taxon>Aspergillus subgen. Nidulantes</taxon>
    </lineage>
</organism>
<feature type="transmembrane region" description="Helical" evidence="1">
    <location>
        <begin position="12"/>
        <end position="31"/>
    </location>
</feature>
<keyword evidence="1" id="KW-1133">Transmembrane helix</keyword>
<feature type="transmembrane region" description="Helical" evidence="1">
    <location>
        <begin position="87"/>
        <end position="111"/>
    </location>
</feature>
<feature type="transmembrane region" description="Helical" evidence="1">
    <location>
        <begin position="123"/>
        <end position="141"/>
    </location>
</feature>
<protein>
    <submittedName>
        <fullName evidence="2">Uncharacterized protein</fullName>
    </submittedName>
</protein>
<feature type="transmembrane region" description="Helical" evidence="1">
    <location>
        <begin position="52"/>
        <end position="81"/>
    </location>
</feature>
<name>A0ABR4KLF9_9EURO</name>
<keyword evidence="1" id="KW-0472">Membrane</keyword>
<feature type="transmembrane region" description="Helical" evidence="1">
    <location>
        <begin position="467"/>
        <end position="491"/>
    </location>
</feature>
<keyword evidence="1" id="KW-0812">Transmembrane</keyword>
<evidence type="ECO:0000313" key="2">
    <source>
        <dbReference type="EMBL" id="KAL2852043.1"/>
    </source>
</evidence>
<evidence type="ECO:0000313" key="3">
    <source>
        <dbReference type="Proteomes" id="UP001610446"/>
    </source>
</evidence>
<proteinExistence type="predicted"/>
<reference evidence="2 3" key="1">
    <citation type="submission" date="2024-07" db="EMBL/GenBank/DDBJ databases">
        <title>Section-level genome sequencing and comparative genomics of Aspergillus sections Usti and Cavernicolus.</title>
        <authorList>
            <consortium name="Lawrence Berkeley National Laboratory"/>
            <person name="Nybo J.L."/>
            <person name="Vesth T.C."/>
            <person name="Theobald S."/>
            <person name="Frisvad J.C."/>
            <person name="Larsen T.O."/>
            <person name="Kjaerboelling I."/>
            <person name="Rothschild-Mancinelli K."/>
            <person name="Lyhne E.K."/>
            <person name="Kogle M.E."/>
            <person name="Barry K."/>
            <person name="Clum A."/>
            <person name="Na H."/>
            <person name="Ledsgaard L."/>
            <person name="Lin J."/>
            <person name="Lipzen A."/>
            <person name="Kuo A."/>
            <person name="Riley R."/>
            <person name="Mondo S."/>
            <person name="Labutti K."/>
            <person name="Haridas S."/>
            <person name="Pangalinan J."/>
            <person name="Salamov A.A."/>
            <person name="Simmons B.A."/>
            <person name="Magnuson J.K."/>
            <person name="Chen J."/>
            <person name="Drula E."/>
            <person name="Henrissat B."/>
            <person name="Wiebenga A."/>
            <person name="Lubbers R.J."/>
            <person name="Gomes A.C."/>
            <person name="Makela M.R."/>
            <person name="Stajich J."/>
            <person name="Grigoriev I.V."/>
            <person name="Mortensen U.H."/>
            <person name="De Vries R.P."/>
            <person name="Baker S.E."/>
            <person name="Andersen M.R."/>
        </authorList>
    </citation>
    <scope>NUCLEOTIDE SEQUENCE [LARGE SCALE GENOMIC DNA]</scope>
    <source>
        <strain evidence="2 3">CBS 123904</strain>
    </source>
</reference>
<comment type="caution">
    <text evidence="2">The sequence shown here is derived from an EMBL/GenBank/DDBJ whole genome shotgun (WGS) entry which is preliminary data.</text>
</comment>
<dbReference type="EMBL" id="JBFXLU010000026">
    <property type="protein sequence ID" value="KAL2852043.1"/>
    <property type="molecule type" value="Genomic_DNA"/>
</dbReference>
<gene>
    <name evidence="2" type="ORF">BJY01DRAFT_244659</name>
</gene>
<evidence type="ECO:0000256" key="1">
    <source>
        <dbReference type="SAM" id="Phobius"/>
    </source>
</evidence>
<accession>A0ABR4KLF9</accession>
<dbReference type="Proteomes" id="UP001610446">
    <property type="component" value="Unassembled WGS sequence"/>
</dbReference>